<dbReference type="Pfam" id="PF04734">
    <property type="entry name" value="Ceramidase_alk"/>
    <property type="match status" value="1"/>
</dbReference>
<dbReference type="OrthoDB" id="264270at2"/>
<name>A0A518HJJ6_9BACT</name>
<evidence type="ECO:0000313" key="2">
    <source>
        <dbReference type="EMBL" id="QDV41003.1"/>
    </source>
</evidence>
<protein>
    <submittedName>
        <fullName evidence="2">Neutral/alkaline non-lysosomal ceramidase</fullName>
    </submittedName>
</protein>
<organism evidence="2 3">
    <name type="scientific">Stieleria neptunia</name>
    <dbReference type="NCBI Taxonomy" id="2527979"/>
    <lineage>
        <taxon>Bacteria</taxon>
        <taxon>Pseudomonadati</taxon>
        <taxon>Planctomycetota</taxon>
        <taxon>Planctomycetia</taxon>
        <taxon>Pirellulales</taxon>
        <taxon>Pirellulaceae</taxon>
        <taxon>Stieleria</taxon>
    </lineage>
</organism>
<dbReference type="AlphaFoldDB" id="A0A518HJJ6"/>
<evidence type="ECO:0000313" key="3">
    <source>
        <dbReference type="Proteomes" id="UP000319004"/>
    </source>
</evidence>
<dbReference type="KEGG" id="snep:Enr13x_08410"/>
<sequence length="476" mass="52775">MLDLKSTDKRVQWNLSTMLKRYILAPVLMLFLITSTGADDGWQAGVAKQNITPDEPMWMAGYGSRDRPSQGKLTDLWAKALVLQDASGNQAVLITLDLVGIDRELATAITDQIQTVHQLDRSQIAICCSHTHTGPALKKNLAPLHYLIVDKDQQQKIAAYEERLQQQILVAVGDAFAKRQSAKLSWGSGTASFATNRRENRPEGKVAQWRSEGKLKGPVDHDVPVLAVADPQGKLVSVVFGYACHATVLGVYSWSGDYPGFACAALEESYPDSIAMFWAGCGADQNPLPRRTVELARHYGRRLATAVETVLMTIQMQQLAPTLSSRFREIDLPLGPLPSREQIEANARSKNKWEAARATMLLEQLDRGETLAQTYPYAVGSWTLGDDIDMVFLGGEVVVDYALRLKSELRGKQSWIAGYANDVMAYIPSRRVLQEGGYEGGTSMVYYGLPAHWSPEVERHIVDEVHRQMDESTRGE</sequence>
<feature type="domain" description="Neutral/alkaline non-lysosomal ceramidase N-terminal" evidence="1">
    <location>
        <begin position="43"/>
        <end position="270"/>
    </location>
</feature>
<dbReference type="Proteomes" id="UP000319004">
    <property type="component" value="Chromosome"/>
</dbReference>
<keyword evidence="3" id="KW-1185">Reference proteome</keyword>
<dbReference type="InterPro" id="IPR031329">
    <property type="entry name" value="NEUT/ALK_ceramidase_N"/>
</dbReference>
<gene>
    <name evidence="2" type="ORF">Enr13x_08410</name>
</gene>
<evidence type="ECO:0000259" key="1">
    <source>
        <dbReference type="Pfam" id="PF04734"/>
    </source>
</evidence>
<accession>A0A518HJJ6</accession>
<reference evidence="2 3" key="1">
    <citation type="submission" date="2019-03" db="EMBL/GenBank/DDBJ databases">
        <title>Deep-cultivation of Planctomycetes and their phenomic and genomic characterization uncovers novel biology.</title>
        <authorList>
            <person name="Wiegand S."/>
            <person name="Jogler M."/>
            <person name="Boedeker C."/>
            <person name="Pinto D."/>
            <person name="Vollmers J."/>
            <person name="Rivas-Marin E."/>
            <person name="Kohn T."/>
            <person name="Peeters S.H."/>
            <person name="Heuer A."/>
            <person name="Rast P."/>
            <person name="Oberbeckmann S."/>
            <person name="Bunk B."/>
            <person name="Jeske O."/>
            <person name="Meyerdierks A."/>
            <person name="Storesund J.E."/>
            <person name="Kallscheuer N."/>
            <person name="Luecker S."/>
            <person name="Lage O.M."/>
            <person name="Pohl T."/>
            <person name="Merkel B.J."/>
            <person name="Hornburger P."/>
            <person name="Mueller R.-W."/>
            <person name="Bruemmer F."/>
            <person name="Labrenz M."/>
            <person name="Spormann A.M."/>
            <person name="Op den Camp H."/>
            <person name="Overmann J."/>
            <person name="Amann R."/>
            <person name="Jetten M.S.M."/>
            <person name="Mascher T."/>
            <person name="Medema M.H."/>
            <person name="Devos D.P."/>
            <person name="Kaster A.-K."/>
            <person name="Ovreas L."/>
            <person name="Rohde M."/>
            <person name="Galperin M.Y."/>
            <person name="Jogler C."/>
        </authorList>
    </citation>
    <scope>NUCLEOTIDE SEQUENCE [LARGE SCALE GENOMIC DNA]</scope>
    <source>
        <strain evidence="2 3">Enr13</strain>
    </source>
</reference>
<proteinExistence type="predicted"/>
<dbReference type="EMBL" id="CP037423">
    <property type="protein sequence ID" value="QDV41003.1"/>
    <property type="molecule type" value="Genomic_DNA"/>
</dbReference>